<feature type="transmembrane region" description="Helical" evidence="14">
    <location>
        <begin position="999"/>
        <end position="1021"/>
    </location>
</feature>
<feature type="transmembrane region" description="Helical" evidence="14">
    <location>
        <begin position="1450"/>
        <end position="1469"/>
    </location>
</feature>
<evidence type="ECO:0000256" key="8">
    <source>
        <dbReference type="ARBA" id="ARBA00023136"/>
    </source>
</evidence>
<feature type="domain" description="Ion transport" evidence="15">
    <location>
        <begin position="414"/>
        <end position="669"/>
    </location>
</feature>
<feature type="region of interest" description="Disordered" evidence="13">
    <location>
        <begin position="684"/>
        <end position="731"/>
    </location>
</feature>
<feature type="compositionally biased region" description="Low complexity" evidence="13">
    <location>
        <begin position="684"/>
        <end position="695"/>
    </location>
</feature>
<keyword evidence="4" id="KW-0677">Repeat</keyword>
<dbReference type="GO" id="GO:0046872">
    <property type="term" value="F:metal ion binding"/>
    <property type="evidence" value="ECO:0007669"/>
    <property type="project" value="UniProtKB-KW"/>
</dbReference>
<evidence type="ECO:0000256" key="10">
    <source>
        <dbReference type="ARBA" id="ARBA00023303"/>
    </source>
</evidence>
<evidence type="ECO:0000256" key="12">
    <source>
        <dbReference type="RuleBase" id="RU003808"/>
    </source>
</evidence>
<evidence type="ECO:0000313" key="17">
    <source>
        <dbReference type="Proteomes" id="UP000626109"/>
    </source>
</evidence>
<feature type="transmembrane region" description="Helical" evidence="14">
    <location>
        <begin position="909"/>
        <end position="930"/>
    </location>
</feature>
<feature type="transmembrane region" description="Helical" evidence="14">
    <location>
        <begin position="1419"/>
        <end position="1438"/>
    </location>
</feature>
<keyword evidence="2" id="KW-0813">Transport</keyword>
<sequence>MSTDGETMGTPEPRPTQLGNVLEGNCGTIVTVEVNGKQKQVCRMSCFIFPADSSVRMKVLAFVEWKWFDRFILLCIVVNSLAMAVYDQRGPNDSGVNFVIDSIIDNILTAIFLLECLLKILAWGFCIDQTTYLRDPWNVLDFVVVVSGVIGWLPGTADSGLSFLRLFRVLRPLRSLNAVPQMKVLVNTVISSVPRLGNVSVMGAFLFVVFGIIGTTLLTGIFYRQCREADPILVNACWSWNSTNEGRLCGGRNMCEAGGFCRGHEEDPIEDYRPIFPGGKQGFPWCEGSAPAKVFPETDFVHFDHIIGAVILVFQCMTLEGWTDLMYMVQDGFNTPLAWVYFLILVMITSFFMLNVALAVVDEARDDFEDGSSKNDTDLEDDVDMFESIADPDPVMWHESNFVRYAYRFAYWEPFTNFIMLIIAGNVISMMLEVFPPQVAWDPGLNICGKVFLGIFVFEMMVMLVALGPKGYVKNVSTAFDGAVVTVSIIEEIMGGSSGLKALRTLRFFRVLGKLAKKWQAFGILLKAMMHTGMALRYWLVLFILVLYIFTLMFIQFFALEFHFKDPDSLAAMDDSQGQMWCAGNEDRPWNYRQDCIPRAHFDTFLWGFVTIFQIMTGENWNTIMYAGMRSKGAGFSFLFVIIILFGQILFLSLFLSMLISKFDEVQDTLEEAAYRMNALNAASKSSGGLSASSSDLDQKKMGLPPQVESSSGPSFSITKKSSQVAPQPDDDELMECATSLDEDDEVPDPTTEAGKKIAGVFVKAEDEVPSPTTEAGKKIAGVFVRAVSRDLQSLKGTRESKEGVKKDFSPQRSLGSQRSLDSHKEKGKVLSPPALAKWPRGYSWFMMTTANPIRRLAHFLLVFEIRGCQVFDNFILVCILLNSLCMGIDNPLTDPSLWYSIMLRELDVIFSIIFIIEMALKVLAYPVLWGENAYLRSGWNVLDGTVVLVSILGFIAFEGAGTLKTLRIIRALRPLRVISRNQNLKVVVQTVFASLQDLVSLIIVFTLVLLIFALFALMYLNGQFYRCEEEVRFMTGDTDNFVTPLCLGGNILDSSVALGKWEPPYGWDTAGESCNGNLPMQWARASSDTPLCLARCDPLWGSEVPPPAWLCPRKYETTEELPAVCTDPNRVPTAAEEIGWTYVNSMQRVLVVPCGGSTIFNGSVVTPASAVSCRANFCPQGASEERRSECQFECEIHPTFCKATCDADSNSAACQSCHQECQASCECQPFCEGVIRDAALCTEQGSKWMPYVQQNFDNILNAMITLFEISTTEGWVDVMYAASDSVDFYRQPVRDYQMGLWAPFFVLWIFLSFMFLINLSVGVIVDKFMDFRAAGKSLGMTPNQQKWMQSRKSLHGRMVFFDLCDLDRLPPMRKWVYHLTSSKRFEHVVVIAIIINTLFMTFKIFPSPTEWWEPMQDIVNYVCSIIFLIEAILKLFALRRNYWKDYWNCFDFACVLATLLGIAIRYGTGLDMKSITSVIRIFRIARLFRLLRFLKGLNRLFLALVISLPKLVNVVLILLLLLVLFGILGVSLFSCAKFSETLNVHGNFRDFFWAFTTLFRSSTGEAWNNIMHDLSKDETTFFREGTWCSPYTLFDLEGKWDVLKDKCLISDPNMCVMTSPFSRYNWIPKAYWISFTLLITLMIMNLVIAVILEGYEEGKSNPATEIVDTCVDIWKKYDPNHKLLLGIDKVNLFINEVLITANANATAVPAFVLNDDGEIDFGQFPMKYAKIFDLKVTDENQVSFISACRQVLKLNVIQDDMAMIHELDEADSQLNPAALAKLLKMETKTTGVSDSNEDLLHKIAAVKLQRRFRARSLYRKSIAADFTETQAFAASAFIGLQPQIGRRPSAADLRSSGAATSGHGGSQQVVMMCPPVAG</sequence>
<organism evidence="16 17">
    <name type="scientific">Polarella glacialis</name>
    <name type="common">Dinoflagellate</name>
    <dbReference type="NCBI Taxonomy" id="89957"/>
    <lineage>
        <taxon>Eukaryota</taxon>
        <taxon>Sar</taxon>
        <taxon>Alveolata</taxon>
        <taxon>Dinophyceae</taxon>
        <taxon>Suessiales</taxon>
        <taxon>Suessiaceae</taxon>
        <taxon>Polarella</taxon>
    </lineage>
</organism>
<feature type="transmembrane region" description="Helical" evidence="14">
    <location>
        <begin position="139"/>
        <end position="157"/>
    </location>
</feature>
<comment type="caution">
    <text evidence="16">The sequence shown here is derived from an EMBL/GenBank/DDBJ whole genome shotgun (WGS) entry which is preliminary data.</text>
</comment>
<feature type="compositionally biased region" description="Basic and acidic residues" evidence="13">
    <location>
        <begin position="797"/>
        <end position="810"/>
    </location>
</feature>
<comment type="subcellular location">
    <subcellularLocation>
        <location evidence="1 12">Membrane</location>
        <topology evidence="1 12">Multi-pass membrane protein</topology>
    </subcellularLocation>
</comment>
<feature type="domain" description="Ion transport" evidence="15">
    <location>
        <begin position="65"/>
        <end position="361"/>
    </location>
</feature>
<evidence type="ECO:0000313" key="16">
    <source>
        <dbReference type="EMBL" id="CAE8650632.1"/>
    </source>
</evidence>
<feature type="transmembrane region" description="Helical" evidence="14">
    <location>
        <begin position="201"/>
        <end position="223"/>
    </location>
</feature>
<feature type="transmembrane region" description="Helical" evidence="14">
    <location>
        <begin position="415"/>
        <end position="435"/>
    </location>
</feature>
<dbReference type="InterPro" id="IPR043203">
    <property type="entry name" value="VGCC_Ca_Na"/>
</dbReference>
<evidence type="ECO:0000256" key="4">
    <source>
        <dbReference type="ARBA" id="ARBA00022737"/>
    </source>
</evidence>
<feature type="binding site" evidence="11">
    <location>
        <position position="1274"/>
    </location>
    <ligand>
        <name>Ca(2+)</name>
        <dbReference type="ChEBI" id="CHEBI:29108"/>
    </ligand>
</feature>
<reference evidence="16" key="1">
    <citation type="submission" date="2021-02" db="EMBL/GenBank/DDBJ databases">
        <authorList>
            <person name="Dougan E. K."/>
            <person name="Rhodes N."/>
            <person name="Thang M."/>
            <person name="Chan C."/>
        </authorList>
    </citation>
    <scope>NUCLEOTIDE SEQUENCE</scope>
</reference>
<dbReference type="PANTHER" id="PTHR10037">
    <property type="entry name" value="VOLTAGE-GATED CATION CHANNEL CALCIUM AND SODIUM"/>
    <property type="match status" value="1"/>
</dbReference>
<evidence type="ECO:0000256" key="7">
    <source>
        <dbReference type="ARBA" id="ARBA00023065"/>
    </source>
</evidence>
<keyword evidence="12" id="KW-0107">Calcium channel</keyword>
<dbReference type="FunFam" id="1.20.120.350:FF:000009">
    <property type="entry name" value="Voltage-dependent T-type calcium channel subunit alpha"/>
    <property type="match status" value="1"/>
</dbReference>
<keyword evidence="7" id="KW-0406">Ion transport</keyword>
<feature type="transmembrane region" description="Helical" evidence="14">
    <location>
        <begin position="338"/>
        <end position="361"/>
    </location>
</feature>
<dbReference type="Proteomes" id="UP000626109">
    <property type="component" value="Unassembled WGS sequence"/>
</dbReference>
<dbReference type="Pfam" id="PF00520">
    <property type="entry name" value="Ion_trans"/>
    <property type="match status" value="4"/>
</dbReference>
<feature type="binding site" evidence="11">
    <location>
        <position position="320"/>
    </location>
    <ligand>
        <name>Ca(2+)</name>
        <dbReference type="ChEBI" id="CHEBI:29108"/>
    </ligand>
</feature>
<dbReference type="GO" id="GO:0001518">
    <property type="term" value="C:voltage-gated sodium channel complex"/>
    <property type="evidence" value="ECO:0007669"/>
    <property type="project" value="TreeGrafter"/>
</dbReference>
<feature type="transmembrane region" description="Helical" evidence="14">
    <location>
        <begin position="942"/>
        <end position="964"/>
    </location>
</feature>
<feature type="region of interest" description="Disordered" evidence="13">
    <location>
        <begin position="796"/>
        <end position="828"/>
    </location>
</feature>
<dbReference type="EMBL" id="CAJNNW010009052">
    <property type="protein sequence ID" value="CAE8650632.1"/>
    <property type="molecule type" value="Genomic_DNA"/>
</dbReference>
<feature type="binding site" evidence="11">
    <location>
        <position position="619"/>
    </location>
    <ligand>
        <name>Ca(2+)</name>
        <dbReference type="ChEBI" id="CHEBI:29108"/>
    </ligand>
</feature>
<keyword evidence="11 12" id="KW-0106">Calcium</keyword>
<feature type="region of interest" description="Disordered" evidence="13">
    <location>
        <begin position="1849"/>
        <end position="1871"/>
    </location>
</feature>
<keyword evidence="6 14" id="KW-1133">Transmembrane helix</keyword>
<feature type="transmembrane region" description="Helical" evidence="14">
    <location>
        <begin position="638"/>
        <end position="660"/>
    </location>
</feature>
<keyword evidence="11" id="KW-0479">Metal-binding</keyword>
<keyword evidence="5 12" id="KW-0851">Voltage-gated channel</keyword>
<keyword evidence="3 14" id="KW-0812">Transmembrane</keyword>
<feature type="domain" description="Ion transport" evidence="15">
    <location>
        <begin position="870"/>
        <end position="1333"/>
    </location>
</feature>
<evidence type="ECO:0000256" key="13">
    <source>
        <dbReference type="SAM" id="MobiDB-lite"/>
    </source>
</evidence>
<dbReference type="InterPro" id="IPR002077">
    <property type="entry name" value="VDCCAlpha1"/>
</dbReference>
<proteinExistence type="inferred from homology"/>
<dbReference type="GO" id="GO:0005245">
    <property type="term" value="F:voltage-gated calcium channel activity"/>
    <property type="evidence" value="ECO:0007669"/>
    <property type="project" value="InterPro"/>
</dbReference>
<evidence type="ECO:0000256" key="3">
    <source>
        <dbReference type="ARBA" id="ARBA00022692"/>
    </source>
</evidence>
<keyword evidence="10" id="KW-0407">Ion channel</keyword>
<evidence type="ECO:0000256" key="11">
    <source>
        <dbReference type="PIRSR" id="PIRSR602077-1"/>
    </source>
</evidence>
<dbReference type="GO" id="GO:0005891">
    <property type="term" value="C:voltage-gated calcium channel complex"/>
    <property type="evidence" value="ECO:0007669"/>
    <property type="project" value="InterPro"/>
</dbReference>
<feature type="transmembrane region" description="Helical" evidence="14">
    <location>
        <begin position="538"/>
        <end position="560"/>
    </location>
</feature>
<evidence type="ECO:0000256" key="1">
    <source>
        <dbReference type="ARBA" id="ARBA00004141"/>
    </source>
</evidence>
<name>A0A813IHI3_POLGL</name>
<gene>
    <name evidence="16" type="ORF">PGLA2088_LOCUS8429</name>
</gene>
<keyword evidence="9" id="KW-0325">Glycoprotein</keyword>
<feature type="domain" description="Ion transport" evidence="15">
    <location>
        <begin position="1384"/>
        <end position="1661"/>
    </location>
</feature>
<evidence type="ECO:0000256" key="5">
    <source>
        <dbReference type="ARBA" id="ARBA00022882"/>
    </source>
</evidence>
<keyword evidence="12" id="KW-0109">Calcium transport</keyword>
<evidence type="ECO:0000256" key="14">
    <source>
        <dbReference type="SAM" id="Phobius"/>
    </source>
</evidence>
<feature type="transmembrane region" description="Helical" evidence="14">
    <location>
        <begin position="1389"/>
        <end position="1407"/>
    </location>
</feature>
<feature type="transmembrane region" description="Helical" evidence="14">
    <location>
        <begin position="1631"/>
        <end position="1653"/>
    </location>
</feature>
<dbReference type="SUPFAM" id="SSF81324">
    <property type="entry name" value="Voltage-gated potassium channels"/>
    <property type="match status" value="4"/>
</dbReference>
<dbReference type="Gene3D" id="1.20.120.350">
    <property type="entry name" value="Voltage-gated potassium channels. Chain C"/>
    <property type="match status" value="4"/>
</dbReference>
<evidence type="ECO:0000256" key="6">
    <source>
        <dbReference type="ARBA" id="ARBA00022989"/>
    </source>
</evidence>
<feature type="transmembrane region" description="Helical" evidence="14">
    <location>
        <begin position="1301"/>
        <end position="1326"/>
    </location>
</feature>
<feature type="compositionally biased region" description="Polar residues" evidence="13">
    <location>
        <begin position="708"/>
        <end position="726"/>
    </location>
</feature>
<dbReference type="InterPro" id="IPR027359">
    <property type="entry name" value="Volt_channel_dom_sf"/>
</dbReference>
<evidence type="ECO:0000256" key="9">
    <source>
        <dbReference type="ARBA" id="ARBA00023180"/>
    </source>
</evidence>
<feature type="transmembrane region" description="Helical" evidence="14">
    <location>
        <begin position="1512"/>
        <end position="1534"/>
    </location>
</feature>
<dbReference type="InterPro" id="IPR005821">
    <property type="entry name" value="Ion_trans_dom"/>
</dbReference>
<feature type="compositionally biased region" description="Polar residues" evidence="13">
    <location>
        <begin position="811"/>
        <end position="820"/>
    </location>
</feature>
<dbReference type="GO" id="GO:0005248">
    <property type="term" value="F:voltage-gated sodium channel activity"/>
    <property type="evidence" value="ECO:0007669"/>
    <property type="project" value="TreeGrafter"/>
</dbReference>
<accession>A0A813IHI3</accession>
<comment type="similarity">
    <text evidence="12">Belongs to the calcium channel alpha-1 subunit (TC 1.A.1.11) family.</text>
</comment>
<dbReference type="PANTHER" id="PTHR10037:SF62">
    <property type="entry name" value="SODIUM CHANNEL PROTEIN 60E"/>
    <property type="match status" value="1"/>
</dbReference>
<feature type="transmembrane region" description="Helical" evidence="14">
    <location>
        <begin position="67"/>
        <end position="86"/>
    </location>
</feature>
<dbReference type="Gene3D" id="1.10.287.70">
    <property type="match status" value="4"/>
</dbReference>
<feature type="transmembrane region" description="Helical" evidence="14">
    <location>
        <begin position="106"/>
        <end position="127"/>
    </location>
</feature>
<dbReference type="FunFam" id="1.20.120.350:FF:000095">
    <property type="entry name" value="Voltage-gated Ca2+ channel, alpha subunit"/>
    <property type="match status" value="1"/>
</dbReference>
<evidence type="ECO:0000259" key="15">
    <source>
        <dbReference type="Pfam" id="PF00520"/>
    </source>
</evidence>
<protein>
    <recommendedName>
        <fullName evidence="15">Ion transport domain-containing protein</fullName>
    </recommendedName>
</protein>
<keyword evidence="8 14" id="KW-0472">Membrane</keyword>
<evidence type="ECO:0000256" key="2">
    <source>
        <dbReference type="ARBA" id="ARBA00022448"/>
    </source>
</evidence>
<dbReference type="PRINTS" id="PR00167">
    <property type="entry name" value="CACHANNEL"/>
</dbReference>
<feature type="transmembrane region" description="Helical" evidence="14">
    <location>
        <begin position="447"/>
        <end position="467"/>
    </location>
</feature>